<evidence type="ECO:0000313" key="2">
    <source>
        <dbReference type="EMBL" id="CAG9810886.1"/>
    </source>
</evidence>
<reference evidence="2" key="2">
    <citation type="submission" date="2022-10" db="EMBL/GenBank/DDBJ databases">
        <authorList>
            <consortium name="ENA_rothamsted_submissions"/>
            <consortium name="culmorum"/>
            <person name="King R."/>
        </authorList>
    </citation>
    <scope>NUCLEOTIDE SEQUENCE</scope>
</reference>
<organism evidence="2 3">
    <name type="scientific">Chironomus riparius</name>
    <dbReference type="NCBI Taxonomy" id="315576"/>
    <lineage>
        <taxon>Eukaryota</taxon>
        <taxon>Metazoa</taxon>
        <taxon>Ecdysozoa</taxon>
        <taxon>Arthropoda</taxon>
        <taxon>Hexapoda</taxon>
        <taxon>Insecta</taxon>
        <taxon>Pterygota</taxon>
        <taxon>Neoptera</taxon>
        <taxon>Endopterygota</taxon>
        <taxon>Diptera</taxon>
        <taxon>Nematocera</taxon>
        <taxon>Chironomoidea</taxon>
        <taxon>Chironomidae</taxon>
        <taxon>Chironominae</taxon>
        <taxon>Chironomus</taxon>
    </lineage>
</organism>
<evidence type="ECO:0000256" key="1">
    <source>
        <dbReference type="SAM" id="SignalP"/>
    </source>
</evidence>
<feature type="chain" id="PRO_5040305957" evidence="1">
    <location>
        <begin position="18"/>
        <end position="255"/>
    </location>
</feature>
<name>A0A9N9S5M8_9DIPT</name>
<sequence>MSILLLACITVVALVSANPTPKCCSSLQISEPIPNSPLLIDGTLNRADFSETKSSTECLENITFYDVKVTSLSTFDYCFTNSGVHVTYPIVTVSFTYNDSYYNIWHAKEVLAYSSVKINLFNNPLAFGKATGSFKEFELNQPNDRLLQCLHSFDLIGAIGNQFKGKDFTEFDINLDNKQKQIVTIKGVIKSSDDSDLSDEFHANDFEMKFSRNKDTIAVETVGSILIPESDALQKCVSEVESLLDKIVLNYITLC</sequence>
<dbReference type="AlphaFoldDB" id="A0A9N9S5M8"/>
<evidence type="ECO:0000313" key="3">
    <source>
        <dbReference type="Proteomes" id="UP001153620"/>
    </source>
</evidence>
<dbReference type="Proteomes" id="UP001153620">
    <property type="component" value="Chromosome 4"/>
</dbReference>
<gene>
    <name evidence="2" type="ORF">CHIRRI_LOCUS13698</name>
</gene>
<keyword evidence="1" id="KW-0732">Signal</keyword>
<proteinExistence type="predicted"/>
<dbReference type="EMBL" id="OU895880">
    <property type="protein sequence ID" value="CAG9810886.1"/>
    <property type="molecule type" value="Genomic_DNA"/>
</dbReference>
<accession>A0A9N9S5M8</accession>
<reference evidence="2" key="1">
    <citation type="submission" date="2022-01" db="EMBL/GenBank/DDBJ databases">
        <authorList>
            <person name="King R."/>
        </authorList>
    </citation>
    <scope>NUCLEOTIDE SEQUENCE</scope>
</reference>
<protein>
    <submittedName>
        <fullName evidence="2">Uncharacterized protein</fullName>
    </submittedName>
</protein>
<keyword evidence="3" id="KW-1185">Reference proteome</keyword>
<feature type="signal peptide" evidence="1">
    <location>
        <begin position="1"/>
        <end position="17"/>
    </location>
</feature>